<accession>A0A0R2HMX5</accession>
<dbReference type="GO" id="GO:0005737">
    <property type="term" value="C:cytoplasm"/>
    <property type="evidence" value="ECO:0007669"/>
    <property type="project" value="UniProtKB-SubCell"/>
</dbReference>
<name>A0A0R2HMX5_9FIRM</name>
<dbReference type="PATRIC" id="fig|1410657.5.peg.1688"/>
<dbReference type="AlphaFoldDB" id="A0A0R2HMX5"/>
<dbReference type="InterPro" id="IPR036390">
    <property type="entry name" value="WH_DNA-bd_sf"/>
</dbReference>
<keyword evidence="7" id="KW-1185">Reference proteome</keyword>
<comment type="subunit">
    <text evidence="5">Homodimer. Homodimerization may be required to stabilize the binding of ScpA to the Smc head domains. Component of a cohesin-like complex composed of ScpA, ScpB and the Smc homodimer, in which ScpA and ScpB bind to the head domain of Smc. The presence of the three proteins is required for the association of the complex with DNA.</text>
</comment>
<dbReference type="SUPFAM" id="SSF46785">
    <property type="entry name" value="Winged helix' DNA-binding domain"/>
    <property type="match status" value="2"/>
</dbReference>
<dbReference type="Gene3D" id="1.10.10.10">
    <property type="entry name" value="Winged helix-like DNA-binding domain superfamily/Winged helix DNA-binding domain"/>
    <property type="match status" value="2"/>
</dbReference>
<gene>
    <name evidence="5" type="primary">scpB</name>
    <name evidence="6" type="ORF">IV49_GL001636</name>
</gene>
<dbReference type="InterPro" id="IPR005234">
    <property type="entry name" value="ScpB_csome_segregation"/>
</dbReference>
<evidence type="ECO:0000256" key="5">
    <source>
        <dbReference type="HAMAP-Rule" id="MF_01804"/>
    </source>
</evidence>
<dbReference type="PANTHER" id="PTHR34298:SF2">
    <property type="entry name" value="SEGREGATION AND CONDENSATION PROTEIN B"/>
    <property type="match status" value="1"/>
</dbReference>
<evidence type="ECO:0000313" key="7">
    <source>
        <dbReference type="Proteomes" id="UP000051841"/>
    </source>
</evidence>
<evidence type="ECO:0000256" key="4">
    <source>
        <dbReference type="ARBA" id="ARBA00023306"/>
    </source>
</evidence>
<evidence type="ECO:0000313" key="6">
    <source>
        <dbReference type="EMBL" id="KRN50820.1"/>
    </source>
</evidence>
<dbReference type="Proteomes" id="UP000051841">
    <property type="component" value="Unassembled WGS sequence"/>
</dbReference>
<keyword evidence="3 5" id="KW-0159">Chromosome partition</keyword>
<dbReference type="GO" id="GO:0051301">
    <property type="term" value="P:cell division"/>
    <property type="evidence" value="ECO:0007669"/>
    <property type="project" value="UniProtKB-KW"/>
</dbReference>
<protein>
    <recommendedName>
        <fullName evidence="5">Segregation and condensation protein B</fullName>
    </recommendedName>
</protein>
<evidence type="ECO:0000256" key="3">
    <source>
        <dbReference type="ARBA" id="ARBA00022829"/>
    </source>
</evidence>
<dbReference type="NCBIfam" id="TIGR00281">
    <property type="entry name" value="SMC-Scp complex subunit ScpB"/>
    <property type="match status" value="1"/>
</dbReference>
<keyword evidence="4 5" id="KW-0131">Cell cycle</keyword>
<organism evidence="6 7">
    <name type="scientific">Kandleria vitulina DSM 20405</name>
    <dbReference type="NCBI Taxonomy" id="1410657"/>
    <lineage>
        <taxon>Bacteria</taxon>
        <taxon>Bacillati</taxon>
        <taxon>Bacillota</taxon>
        <taxon>Erysipelotrichia</taxon>
        <taxon>Erysipelotrichales</taxon>
        <taxon>Coprobacillaceae</taxon>
        <taxon>Kandleria</taxon>
    </lineage>
</organism>
<evidence type="ECO:0000256" key="2">
    <source>
        <dbReference type="ARBA" id="ARBA00022618"/>
    </source>
</evidence>
<proteinExistence type="inferred from homology"/>
<reference evidence="6 7" key="1">
    <citation type="journal article" date="2015" name="Genome Announc.">
        <title>Expanding the biotechnology potential of lactobacilli through comparative genomics of 213 strains and associated genera.</title>
        <authorList>
            <person name="Sun Z."/>
            <person name="Harris H.M."/>
            <person name="McCann A."/>
            <person name="Guo C."/>
            <person name="Argimon S."/>
            <person name="Zhang W."/>
            <person name="Yang X."/>
            <person name="Jeffery I.B."/>
            <person name="Cooney J.C."/>
            <person name="Kagawa T.F."/>
            <person name="Liu W."/>
            <person name="Song Y."/>
            <person name="Salvetti E."/>
            <person name="Wrobel A."/>
            <person name="Rasinkangas P."/>
            <person name="Parkhill J."/>
            <person name="Rea M.C."/>
            <person name="O'Sullivan O."/>
            <person name="Ritari J."/>
            <person name="Douillard F.P."/>
            <person name="Paul Ross R."/>
            <person name="Yang R."/>
            <person name="Briner A.E."/>
            <person name="Felis G.E."/>
            <person name="de Vos W.M."/>
            <person name="Barrangou R."/>
            <person name="Klaenhammer T.R."/>
            <person name="Caufield P.W."/>
            <person name="Cui Y."/>
            <person name="Zhang H."/>
            <person name="O'Toole P.W."/>
        </authorList>
    </citation>
    <scope>NUCLEOTIDE SEQUENCE [LARGE SCALE GENOMIC DNA]</scope>
    <source>
        <strain evidence="6 7">DSM 20405</strain>
    </source>
</reference>
<dbReference type="EMBL" id="JQBL01000005">
    <property type="protein sequence ID" value="KRN50820.1"/>
    <property type="molecule type" value="Genomic_DNA"/>
</dbReference>
<sequence length="193" mass="22132">MNKNEYLSIIEGMIFLSGDEGISVKQIGEALELSLQEVMMYVDELIHMYQKKEVKGFEIVNYGGYFKMVTLLKHKQYYQSLFKENVAKLSKSALETLAIVAYYQPITRVQIEEIRGVGCEAMVRKLCAKALIKEVGRSDAPGRPILYGVTDVFMDAFQLTSLDELPKLKEISDDFDEEDIFNTKYKEKNPNED</sequence>
<dbReference type="GO" id="GO:0006260">
    <property type="term" value="P:DNA replication"/>
    <property type="evidence" value="ECO:0007669"/>
    <property type="project" value="UniProtKB-UniRule"/>
</dbReference>
<evidence type="ECO:0000256" key="1">
    <source>
        <dbReference type="ARBA" id="ARBA00022490"/>
    </source>
</evidence>
<dbReference type="PIRSF" id="PIRSF019345">
    <property type="entry name" value="ScpB"/>
    <property type="match status" value="1"/>
</dbReference>
<dbReference type="RefSeq" id="WP_029070740.1">
    <property type="nucleotide sequence ID" value="NZ_JNKN01000001.1"/>
</dbReference>
<dbReference type="PANTHER" id="PTHR34298">
    <property type="entry name" value="SEGREGATION AND CONDENSATION PROTEIN B"/>
    <property type="match status" value="1"/>
</dbReference>
<comment type="function">
    <text evidence="5">Participates in chromosomal partition during cell division. May act via the formation of a condensin-like complex containing Smc and ScpA that pull DNA away from mid-cell into both cell halves.</text>
</comment>
<dbReference type="Pfam" id="PF04079">
    <property type="entry name" value="SMC_ScpB"/>
    <property type="match status" value="1"/>
</dbReference>
<keyword evidence="1 5" id="KW-0963">Cytoplasm</keyword>
<dbReference type="InterPro" id="IPR036388">
    <property type="entry name" value="WH-like_DNA-bd_sf"/>
</dbReference>
<comment type="subcellular location">
    <subcellularLocation>
        <location evidence="5">Cytoplasm</location>
    </subcellularLocation>
    <text evidence="5">Associated with two foci at the outer edges of the nucleoid region in young cells, and at four foci within both cell halves in older cells.</text>
</comment>
<keyword evidence="2 5" id="KW-0132">Cell division</keyword>
<comment type="caution">
    <text evidence="6">The sequence shown here is derived from an EMBL/GenBank/DDBJ whole genome shotgun (WGS) entry which is preliminary data.</text>
</comment>
<dbReference type="HAMAP" id="MF_01804">
    <property type="entry name" value="ScpB"/>
    <property type="match status" value="1"/>
</dbReference>
<dbReference type="GO" id="GO:0051304">
    <property type="term" value="P:chromosome separation"/>
    <property type="evidence" value="ECO:0007669"/>
    <property type="project" value="InterPro"/>
</dbReference>
<comment type="similarity">
    <text evidence="5">Belongs to the ScpB family.</text>
</comment>